<accession>A0A2G2VUQ2</accession>
<evidence type="ECO:0000256" key="7">
    <source>
        <dbReference type="ARBA" id="ARBA00023316"/>
    </source>
</evidence>
<dbReference type="GO" id="GO:0004650">
    <property type="term" value="F:polygalacturonase activity"/>
    <property type="evidence" value="ECO:0007669"/>
    <property type="project" value="InterPro"/>
</dbReference>
<dbReference type="InterPro" id="IPR000743">
    <property type="entry name" value="Glyco_hydro_28"/>
</dbReference>
<comment type="caution">
    <text evidence="9">The sequence shown here is derived from an EMBL/GenBank/DDBJ whole genome shotgun (WGS) entry which is preliminary data.</text>
</comment>
<dbReference type="Pfam" id="PF00295">
    <property type="entry name" value="Glyco_hydro_28"/>
    <property type="match status" value="2"/>
</dbReference>
<keyword evidence="6 8" id="KW-0326">Glycosidase</keyword>
<dbReference type="EMBL" id="MLFT02000010">
    <property type="protein sequence ID" value="PHT36682.1"/>
    <property type="molecule type" value="Genomic_DNA"/>
</dbReference>
<dbReference type="Proteomes" id="UP000224567">
    <property type="component" value="Unassembled WGS sequence"/>
</dbReference>
<comment type="similarity">
    <text evidence="2 8">Belongs to the glycosyl hydrolase 28 family.</text>
</comment>
<dbReference type="SUPFAM" id="SSF51126">
    <property type="entry name" value="Pectin lyase-like"/>
    <property type="match status" value="1"/>
</dbReference>
<dbReference type="GO" id="GO:0071555">
    <property type="term" value="P:cell wall organization"/>
    <property type="evidence" value="ECO:0007669"/>
    <property type="project" value="UniProtKB-KW"/>
</dbReference>
<reference evidence="10" key="2">
    <citation type="journal article" date="2017" name="J. Anim. Genet.">
        <title>Multiple reference genome sequences of hot pepper reveal the massive evolution of plant disease resistance genes by retroduplication.</title>
        <authorList>
            <person name="Kim S."/>
            <person name="Park J."/>
            <person name="Yeom S.-I."/>
            <person name="Kim Y.-M."/>
            <person name="Seo E."/>
            <person name="Kim K.-T."/>
            <person name="Kim M.-S."/>
            <person name="Lee J.M."/>
            <person name="Cheong K."/>
            <person name="Shin H.-S."/>
            <person name="Kim S.-B."/>
            <person name="Han K."/>
            <person name="Lee J."/>
            <person name="Park M."/>
            <person name="Lee H.-A."/>
            <person name="Lee H.-Y."/>
            <person name="Lee Y."/>
            <person name="Oh S."/>
            <person name="Lee J.H."/>
            <person name="Choi E."/>
            <person name="Choi E."/>
            <person name="Lee S.E."/>
            <person name="Jeon J."/>
            <person name="Kim H."/>
            <person name="Choi G."/>
            <person name="Song H."/>
            <person name="Lee J."/>
            <person name="Lee S.-C."/>
            <person name="Kwon J.-K."/>
            <person name="Lee H.-Y."/>
            <person name="Koo N."/>
            <person name="Hong Y."/>
            <person name="Kim R.W."/>
            <person name="Kang W.-H."/>
            <person name="Huh J.H."/>
            <person name="Kang B.-C."/>
            <person name="Yang T.-J."/>
            <person name="Lee Y.-H."/>
            <person name="Bennetzen J.L."/>
            <person name="Choi D."/>
        </authorList>
    </citation>
    <scope>NUCLEOTIDE SEQUENCE [LARGE SCALE GENOMIC DNA]</scope>
    <source>
        <strain evidence="10">cv. PBC81</strain>
    </source>
</reference>
<evidence type="ECO:0000256" key="1">
    <source>
        <dbReference type="ARBA" id="ARBA00004191"/>
    </source>
</evidence>
<dbReference type="OrthoDB" id="187139at2759"/>
<gene>
    <name evidence="9" type="ORF">CQW23_24382</name>
</gene>
<proteinExistence type="inferred from homology"/>
<evidence type="ECO:0000256" key="6">
    <source>
        <dbReference type="ARBA" id="ARBA00023295"/>
    </source>
</evidence>
<evidence type="ECO:0000313" key="10">
    <source>
        <dbReference type="Proteomes" id="UP000224567"/>
    </source>
</evidence>
<evidence type="ECO:0000313" key="9">
    <source>
        <dbReference type="EMBL" id="PHT36682.1"/>
    </source>
</evidence>
<sequence>MYGGGTLDGQGKVAWECKKSKKCTKIPNNLSFNSLTNFIIKDITILDKSFHVNVNQCKNLTFLHFNVKAPDDSPNTDGIHISRSSTVNVTDSTFSSRDYCISIGDETEQLHITEVTCRRGHSISFGSLGRNPGEKPVLPSQVKISKLTIQNIKGTSRTQNAVSLLCSKGAPCEGVEVGDIDITYSGKEGPVKSSCENINPSLKGKQIPAVCSTVADE</sequence>
<dbReference type="GO" id="GO:0005975">
    <property type="term" value="P:carbohydrate metabolic process"/>
    <property type="evidence" value="ECO:0007669"/>
    <property type="project" value="InterPro"/>
</dbReference>
<protein>
    <recommendedName>
        <fullName evidence="11">Polygalacturonase</fullName>
    </recommendedName>
</protein>
<dbReference type="Gene3D" id="2.160.20.10">
    <property type="entry name" value="Single-stranded right-handed beta-helix, Pectin lyase-like"/>
    <property type="match status" value="2"/>
</dbReference>
<keyword evidence="10" id="KW-1185">Reference proteome</keyword>
<name>A0A2G2VUQ2_CAPBA</name>
<evidence type="ECO:0000256" key="8">
    <source>
        <dbReference type="RuleBase" id="RU361169"/>
    </source>
</evidence>
<dbReference type="AlphaFoldDB" id="A0A2G2VUQ2"/>
<keyword evidence="5 8" id="KW-0378">Hydrolase</keyword>
<dbReference type="PANTHER" id="PTHR31375">
    <property type="match status" value="1"/>
</dbReference>
<evidence type="ECO:0000256" key="3">
    <source>
        <dbReference type="ARBA" id="ARBA00022512"/>
    </source>
</evidence>
<dbReference type="STRING" id="33114.A0A2G2VUQ2"/>
<keyword evidence="7" id="KW-0961">Cell wall biogenesis/degradation</keyword>
<evidence type="ECO:0000256" key="2">
    <source>
        <dbReference type="ARBA" id="ARBA00008834"/>
    </source>
</evidence>
<evidence type="ECO:0000256" key="5">
    <source>
        <dbReference type="ARBA" id="ARBA00022801"/>
    </source>
</evidence>
<evidence type="ECO:0000256" key="4">
    <source>
        <dbReference type="ARBA" id="ARBA00022525"/>
    </source>
</evidence>
<reference evidence="9 10" key="1">
    <citation type="journal article" date="2017" name="Genome Biol.">
        <title>New reference genome sequences of hot pepper reveal the massive evolution of plant disease-resistance genes by retroduplication.</title>
        <authorList>
            <person name="Kim S."/>
            <person name="Park J."/>
            <person name="Yeom S.I."/>
            <person name="Kim Y.M."/>
            <person name="Seo E."/>
            <person name="Kim K.T."/>
            <person name="Kim M.S."/>
            <person name="Lee J.M."/>
            <person name="Cheong K."/>
            <person name="Shin H.S."/>
            <person name="Kim S.B."/>
            <person name="Han K."/>
            <person name="Lee J."/>
            <person name="Park M."/>
            <person name="Lee H.A."/>
            <person name="Lee H.Y."/>
            <person name="Lee Y."/>
            <person name="Oh S."/>
            <person name="Lee J.H."/>
            <person name="Choi E."/>
            <person name="Choi E."/>
            <person name="Lee S.E."/>
            <person name="Jeon J."/>
            <person name="Kim H."/>
            <person name="Choi G."/>
            <person name="Song H."/>
            <person name="Lee J."/>
            <person name="Lee S.C."/>
            <person name="Kwon J.K."/>
            <person name="Lee H.Y."/>
            <person name="Koo N."/>
            <person name="Hong Y."/>
            <person name="Kim R.W."/>
            <person name="Kang W.H."/>
            <person name="Huh J.H."/>
            <person name="Kang B.C."/>
            <person name="Yang T.J."/>
            <person name="Lee Y.H."/>
            <person name="Bennetzen J.L."/>
            <person name="Choi D."/>
        </authorList>
    </citation>
    <scope>NUCLEOTIDE SEQUENCE [LARGE SCALE GENOMIC DNA]</scope>
    <source>
        <strain evidence="10">cv. PBC81</strain>
    </source>
</reference>
<keyword evidence="3" id="KW-0134">Cell wall</keyword>
<dbReference type="InterPro" id="IPR012334">
    <property type="entry name" value="Pectin_lyas_fold"/>
</dbReference>
<evidence type="ECO:0008006" key="11">
    <source>
        <dbReference type="Google" id="ProtNLM"/>
    </source>
</evidence>
<dbReference type="InterPro" id="IPR011050">
    <property type="entry name" value="Pectin_lyase_fold/virulence"/>
</dbReference>
<keyword evidence="4" id="KW-0964">Secreted</keyword>
<comment type="subcellular location">
    <subcellularLocation>
        <location evidence="1">Secreted</location>
        <location evidence="1">Cell wall</location>
    </subcellularLocation>
</comment>
<organism evidence="9 10">
    <name type="scientific">Capsicum baccatum</name>
    <name type="common">Peruvian pepper</name>
    <dbReference type="NCBI Taxonomy" id="33114"/>
    <lineage>
        <taxon>Eukaryota</taxon>
        <taxon>Viridiplantae</taxon>
        <taxon>Streptophyta</taxon>
        <taxon>Embryophyta</taxon>
        <taxon>Tracheophyta</taxon>
        <taxon>Spermatophyta</taxon>
        <taxon>Magnoliopsida</taxon>
        <taxon>eudicotyledons</taxon>
        <taxon>Gunneridae</taxon>
        <taxon>Pentapetalae</taxon>
        <taxon>asterids</taxon>
        <taxon>lamiids</taxon>
        <taxon>Solanales</taxon>
        <taxon>Solanaceae</taxon>
        <taxon>Solanoideae</taxon>
        <taxon>Capsiceae</taxon>
        <taxon>Capsicum</taxon>
    </lineage>
</organism>